<name>A0A0V1FRA3_TRIPS</name>
<reference evidence="1 2" key="1">
    <citation type="submission" date="2015-01" db="EMBL/GenBank/DDBJ databases">
        <title>Evolution of Trichinella species and genotypes.</title>
        <authorList>
            <person name="Korhonen P.K."/>
            <person name="Edoardo P."/>
            <person name="Giuseppe L.R."/>
            <person name="Gasser R.B."/>
        </authorList>
    </citation>
    <scope>NUCLEOTIDE SEQUENCE [LARGE SCALE GENOMIC DNA]</scope>
    <source>
        <strain evidence="1">ISS470</strain>
    </source>
</reference>
<dbReference type="EMBL" id="JYDT01000040">
    <property type="protein sequence ID" value="KRY88555.1"/>
    <property type="molecule type" value="Genomic_DNA"/>
</dbReference>
<evidence type="ECO:0000313" key="1">
    <source>
        <dbReference type="EMBL" id="KRY88555.1"/>
    </source>
</evidence>
<gene>
    <name evidence="1" type="ORF">T4D_7077</name>
</gene>
<sequence>MINEPVNAGTAGVTHTEANNKNIFTCTALWLPVDRCSLYVRPWASEWKWKKVSTLASVSQYACYVNQSAAWNGQSVLCFVLAFTLGGTFPSPSQPI</sequence>
<protein>
    <submittedName>
        <fullName evidence="1">Uncharacterized protein</fullName>
    </submittedName>
</protein>
<dbReference type="AlphaFoldDB" id="A0A0V1FRA3"/>
<organism evidence="1 2">
    <name type="scientific">Trichinella pseudospiralis</name>
    <name type="common">Parasitic roundworm</name>
    <dbReference type="NCBI Taxonomy" id="6337"/>
    <lineage>
        <taxon>Eukaryota</taxon>
        <taxon>Metazoa</taxon>
        <taxon>Ecdysozoa</taxon>
        <taxon>Nematoda</taxon>
        <taxon>Enoplea</taxon>
        <taxon>Dorylaimia</taxon>
        <taxon>Trichinellida</taxon>
        <taxon>Trichinellidae</taxon>
        <taxon>Trichinella</taxon>
    </lineage>
</organism>
<accession>A0A0V1FRA3</accession>
<proteinExistence type="predicted"/>
<comment type="caution">
    <text evidence="1">The sequence shown here is derived from an EMBL/GenBank/DDBJ whole genome shotgun (WGS) entry which is preliminary data.</text>
</comment>
<keyword evidence="2" id="KW-1185">Reference proteome</keyword>
<evidence type="ECO:0000313" key="2">
    <source>
        <dbReference type="Proteomes" id="UP000054995"/>
    </source>
</evidence>
<dbReference type="Proteomes" id="UP000054995">
    <property type="component" value="Unassembled WGS sequence"/>
</dbReference>